<evidence type="ECO:0000256" key="7">
    <source>
        <dbReference type="HAMAP-Rule" id="MF_02016"/>
    </source>
</evidence>
<dbReference type="GO" id="GO:0008933">
    <property type="term" value="F:peptidoglycan lytic transglycosylase activity"/>
    <property type="evidence" value="ECO:0007669"/>
    <property type="project" value="UniProtKB-UniRule"/>
</dbReference>
<dbReference type="EC" id="4.2.2.n1" evidence="7"/>
<dbReference type="Gene3D" id="1.10.530.10">
    <property type="match status" value="1"/>
</dbReference>
<keyword evidence="6 7" id="KW-0961">Cell wall biogenesis/degradation</keyword>
<dbReference type="InterPro" id="IPR023346">
    <property type="entry name" value="Lysozyme-like_dom_sf"/>
</dbReference>
<comment type="function">
    <text evidence="7">Murein-degrading enzyme that degrades murein glycan strands and insoluble, high-molecular weight murein sacculi, with the concomitant formation of a 1,6-anhydromuramoyl product. Lytic transglycosylases (LTs) play an integral role in the metabolism of the peptidoglycan (PG) sacculus. Their lytic action creates space within the PG sacculus to allow for its expansion as well as for the insertion of various structures such as secretion systems and flagella.</text>
</comment>
<dbReference type="PATRIC" id="fig|1513271.3.peg.2137"/>
<evidence type="ECO:0000256" key="6">
    <source>
        <dbReference type="ARBA" id="ARBA00023316"/>
    </source>
</evidence>
<dbReference type="InterPro" id="IPR001638">
    <property type="entry name" value="Solute-binding_3/MltF_N"/>
</dbReference>
<dbReference type="CDD" id="cd01009">
    <property type="entry name" value="PBP2_YfhD_N"/>
    <property type="match status" value="1"/>
</dbReference>
<dbReference type="GO" id="GO:0016998">
    <property type="term" value="P:cell wall macromolecule catabolic process"/>
    <property type="evidence" value="ECO:0007669"/>
    <property type="project" value="UniProtKB-UniRule"/>
</dbReference>
<dbReference type="Pfam" id="PF00497">
    <property type="entry name" value="SBP_bac_3"/>
    <property type="match status" value="1"/>
</dbReference>
<dbReference type="GO" id="GO:0071555">
    <property type="term" value="P:cell wall organization"/>
    <property type="evidence" value="ECO:0007669"/>
    <property type="project" value="UniProtKB-KW"/>
</dbReference>
<evidence type="ECO:0000256" key="1">
    <source>
        <dbReference type="ARBA" id="ARBA00010333"/>
    </source>
</evidence>
<organism evidence="9 10">
    <name type="scientific">Catenovulum maritimum</name>
    <dbReference type="NCBI Taxonomy" id="1513271"/>
    <lineage>
        <taxon>Bacteria</taxon>
        <taxon>Pseudomonadati</taxon>
        <taxon>Pseudomonadota</taxon>
        <taxon>Gammaproteobacteria</taxon>
        <taxon>Alteromonadales</taxon>
        <taxon>Alteromonadaceae</taxon>
        <taxon>Catenovulum</taxon>
    </lineage>
</organism>
<dbReference type="AlphaFoldDB" id="A0A0J8GQV6"/>
<feature type="domain" description="Solute-binding protein family 3/N-terminal" evidence="8">
    <location>
        <begin position="34"/>
        <end position="255"/>
    </location>
</feature>
<dbReference type="Pfam" id="PF01464">
    <property type="entry name" value="SLT"/>
    <property type="match status" value="1"/>
</dbReference>
<feature type="chain" id="PRO_5008990142" description="Membrane-bound lytic murein transglycosylase F" evidence="7">
    <location>
        <begin position="23"/>
        <end position="465"/>
    </location>
</feature>
<dbReference type="PANTHER" id="PTHR35936:SF32">
    <property type="entry name" value="MEMBRANE-BOUND LYTIC MUREIN TRANSGLYCOSYLASE F"/>
    <property type="match status" value="1"/>
</dbReference>
<comment type="caution">
    <text evidence="9">The sequence shown here is derived from an EMBL/GenBank/DDBJ whole genome shotgun (WGS) entry which is preliminary data.</text>
</comment>
<reference evidence="9 10" key="1">
    <citation type="submission" date="2015-04" db="EMBL/GenBank/DDBJ databases">
        <title>Draft Genome Sequence of the Novel Agar-Digesting Marine Bacterium Q1.</title>
        <authorList>
            <person name="Li Y."/>
            <person name="Li D."/>
            <person name="Chen G."/>
            <person name="Du Z."/>
        </authorList>
    </citation>
    <scope>NUCLEOTIDE SEQUENCE [LARGE SCALE GENOMIC DNA]</scope>
    <source>
        <strain evidence="9 10">Q1</strain>
    </source>
</reference>
<evidence type="ECO:0000313" key="10">
    <source>
        <dbReference type="Proteomes" id="UP000037600"/>
    </source>
</evidence>
<comment type="domain">
    <text evidence="7">The N-terminal domain does not have lytic activity and probably modulates enzymatic activity. The C-terminal domain is the catalytic active domain.</text>
</comment>
<feature type="signal peptide" evidence="7">
    <location>
        <begin position="1"/>
        <end position="22"/>
    </location>
</feature>
<proteinExistence type="inferred from homology"/>
<keyword evidence="4 7" id="KW-0998">Cell outer membrane</keyword>
<feature type="region of interest" description="LT domain" evidence="7">
    <location>
        <begin position="256"/>
        <end position="465"/>
    </location>
</feature>
<dbReference type="PROSITE" id="PS51257">
    <property type="entry name" value="PROKAR_LIPOPROTEIN"/>
    <property type="match status" value="1"/>
</dbReference>
<comment type="similarity">
    <text evidence="7">In the N-terminal section; belongs to the bacterial solute-binding protein 3 family.</text>
</comment>
<dbReference type="GO" id="GO:0009253">
    <property type="term" value="P:peptidoglycan catabolic process"/>
    <property type="evidence" value="ECO:0007669"/>
    <property type="project" value="TreeGrafter"/>
</dbReference>
<dbReference type="EMBL" id="LAZL01000015">
    <property type="protein sequence ID" value="KMT65215.1"/>
    <property type="molecule type" value="Genomic_DNA"/>
</dbReference>
<dbReference type="Gene3D" id="3.40.190.10">
    <property type="entry name" value="Periplasmic binding protein-like II"/>
    <property type="match status" value="2"/>
</dbReference>
<evidence type="ECO:0000256" key="3">
    <source>
        <dbReference type="ARBA" id="ARBA00023136"/>
    </source>
</evidence>
<comment type="similarity">
    <text evidence="7">In the C-terminal section; belongs to the transglycosylase Slt family.</text>
</comment>
<comment type="similarity">
    <text evidence="1">Belongs to the bacterial solute-binding protein 3 family.</text>
</comment>
<comment type="subcellular location">
    <subcellularLocation>
        <location evidence="7">Cell outer membrane</location>
        <topology evidence="7">Peripheral membrane protein</topology>
    </subcellularLocation>
    <text evidence="7">Attached to the inner leaflet of the outer membrane.</text>
</comment>
<dbReference type="NCBIfam" id="NF008112">
    <property type="entry name" value="PRK10859.1"/>
    <property type="match status" value="1"/>
</dbReference>
<keyword evidence="3 7" id="KW-0472">Membrane</keyword>
<dbReference type="STRING" id="1513271.XM47_10500"/>
<gene>
    <name evidence="7" type="primary">mltF</name>
    <name evidence="9" type="ORF">XM47_10500</name>
</gene>
<evidence type="ECO:0000256" key="2">
    <source>
        <dbReference type="ARBA" id="ARBA00022729"/>
    </source>
</evidence>
<dbReference type="Proteomes" id="UP000037600">
    <property type="component" value="Unassembled WGS sequence"/>
</dbReference>
<dbReference type="HAMAP" id="MF_02016">
    <property type="entry name" value="MltF"/>
    <property type="match status" value="1"/>
</dbReference>
<feature type="active site" evidence="7">
    <location>
        <position position="302"/>
    </location>
</feature>
<dbReference type="SUPFAM" id="SSF53850">
    <property type="entry name" value="Periplasmic binding protein-like II"/>
    <property type="match status" value="1"/>
</dbReference>
<dbReference type="SUPFAM" id="SSF53955">
    <property type="entry name" value="Lysozyme-like"/>
    <property type="match status" value="1"/>
</dbReference>
<dbReference type="SMART" id="SM00062">
    <property type="entry name" value="PBPb"/>
    <property type="match status" value="1"/>
</dbReference>
<evidence type="ECO:0000259" key="8">
    <source>
        <dbReference type="SMART" id="SM00062"/>
    </source>
</evidence>
<keyword evidence="5 7" id="KW-0456">Lyase</keyword>
<protein>
    <recommendedName>
        <fullName evidence="7">Membrane-bound lytic murein transglycosylase F</fullName>
        <ecNumber evidence="7">4.2.2.n1</ecNumber>
    </recommendedName>
    <alternativeName>
        <fullName evidence="7">Murein lyase F</fullName>
    </alternativeName>
</protein>
<keyword evidence="10" id="KW-1185">Reference proteome</keyword>
<accession>A0A0J8GQV6</accession>
<sequence precursor="true">MKTCLGIVICCLVLVSCKTEQAQSQYQKIIQSKQLKIGTLFGSTSYFLTADGATGFEYELAKHFADYLDVELVVVPVYDLSELFALLDSGQVDLLAANLTRTPDREKQYRFSPSYLKISEKLIFKQGNIRPRKWEDLNGKLIIAANSTHAQTVEDNAPESLDWQVTSDLDSEELIQAVLDEEIDYTIVDSNLLAVNRRISPELSIGFSVSKEQQIAWVFNQESNDELFAKLIDFFGAINQDGSFAYLEDKHFGHVRDFDYVDTRQFLKAIEKTLPKYQGWFEQYAGQYKLDWRLLAAQSYQESHWNPRAKSPTGVRGIMMLTQPTAKQVGVKSRLNAEDNIRGGAQYLASLMKRIPARIQDPDRTWFALAAYNIGLGHLEDARRITESLGSDPDKWHQVKKHLPFLQKKKYYKFTRYGYARGNEAVNYVENIRRYYDSLSWFYGLQTNTSNMTNTDAKPEDNQTN</sequence>
<comment type="caution">
    <text evidence="7">Lacks conserved residue(s) required for the propagation of feature annotation.</text>
</comment>
<evidence type="ECO:0000256" key="5">
    <source>
        <dbReference type="ARBA" id="ARBA00023239"/>
    </source>
</evidence>
<evidence type="ECO:0000256" key="4">
    <source>
        <dbReference type="ARBA" id="ARBA00023237"/>
    </source>
</evidence>
<dbReference type="CDD" id="cd13403">
    <property type="entry name" value="MLTF-like"/>
    <property type="match status" value="1"/>
</dbReference>
<dbReference type="InterPro" id="IPR008258">
    <property type="entry name" value="Transglycosylase_SLT_dom_1"/>
</dbReference>
<name>A0A0J8GQV6_9ALTE</name>
<evidence type="ECO:0000313" key="9">
    <source>
        <dbReference type="EMBL" id="KMT65215.1"/>
    </source>
</evidence>
<dbReference type="InterPro" id="IPR023703">
    <property type="entry name" value="MltF"/>
</dbReference>
<dbReference type="GO" id="GO:0009279">
    <property type="term" value="C:cell outer membrane"/>
    <property type="evidence" value="ECO:0007669"/>
    <property type="project" value="UniProtKB-SubCell"/>
</dbReference>
<dbReference type="PANTHER" id="PTHR35936">
    <property type="entry name" value="MEMBRANE-BOUND LYTIC MUREIN TRANSGLYCOSYLASE F"/>
    <property type="match status" value="1"/>
</dbReference>
<keyword evidence="2 7" id="KW-0732">Signal</keyword>
<comment type="catalytic activity">
    <reaction evidence="7">
        <text>Exolytic cleavage of the (1-&gt;4)-beta-glycosidic linkage between N-acetylmuramic acid (MurNAc) and N-acetylglucosamine (GlcNAc) residues in peptidoglycan, from either the reducing or the non-reducing ends of the peptidoglycan chains, with concomitant formation of a 1,6-anhydrobond in the MurNAc residue.</text>
        <dbReference type="EC" id="4.2.2.n1"/>
    </reaction>
</comment>